<dbReference type="PROSITE" id="PS50943">
    <property type="entry name" value="HTH_CROC1"/>
    <property type="match status" value="1"/>
</dbReference>
<dbReference type="SMART" id="SM00530">
    <property type="entry name" value="HTH_XRE"/>
    <property type="match status" value="1"/>
</dbReference>
<proteinExistence type="predicted"/>
<sequence>MKIGKRLKNTRKYLGLTQAQFSSGIVTESFYSRVENGRSNISMSKLIELLNYHHVSLYDFFEPAFEGNIEQQAILAFIDRDCERLKDYKPMNERQEAVVDLMISILGGWKGSSSYSHEPTALTDYLKHSENPEKNIFAWCLLAYLCEIDEVATVVDKVVLALPVYSDDFSWRILVNTLITCLQRFYQAGMQAQALITAQLIDAIPPRSVLVLEHLVAKYYLNLLQGNQDQAAGIRRLLQVNNYDRLLAFTD</sequence>
<comment type="caution">
    <text evidence="2">The sequence shown here is derived from an EMBL/GenBank/DDBJ whole genome shotgun (WGS) entry which is preliminary data.</text>
</comment>
<dbReference type="CDD" id="cd00093">
    <property type="entry name" value="HTH_XRE"/>
    <property type="match status" value="1"/>
</dbReference>
<dbReference type="InterPro" id="IPR001387">
    <property type="entry name" value="Cro/C1-type_HTH"/>
</dbReference>
<accession>A0A2Z6T6I9</accession>
<dbReference type="OrthoDB" id="2320428at2"/>
<dbReference type="GO" id="GO:0003677">
    <property type="term" value="F:DNA binding"/>
    <property type="evidence" value="ECO:0007669"/>
    <property type="project" value="InterPro"/>
</dbReference>
<dbReference type="RefSeq" id="WP_157964223.1">
    <property type="nucleotide sequence ID" value="NZ_BFBY01000002.1"/>
</dbReference>
<evidence type="ECO:0000313" key="2">
    <source>
        <dbReference type="EMBL" id="GBG04416.1"/>
    </source>
</evidence>
<gene>
    <name evidence="2" type="ORF">LrDSM24759_03300</name>
</gene>
<evidence type="ECO:0000259" key="1">
    <source>
        <dbReference type="PROSITE" id="PS50943"/>
    </source>
</evidence>
<protein>
    <recommendedName>
        <fullName evidence="1">HTH cro/C1-type domain-containing protein</fullName>
    </recommendedName>
</protein>
<dbReference type="Proteomes" id="UP000257317">
    <property type="component" value="Unassembled WGS sequence"/>
</dbReference>
<dbReference type="AlphaFoldDB" id="A0A2Z6T6I9"/>
<dbReference type="SUPFAM" id="SSF47413">
    <property type="entry name" value="lambda repressor-like DNA-binding domains"/>
    <property type="match status" value="1"/>
</dbReference>
<dbReference type="Pfam" id="PF01381">
    <property type="entry name" value="HTH_3"/>
    <property type="match status" value="1"/>
</dbReference>
<organism evidence="2 3">
    <name type="scientific">Lactobacillus rodentium</name>
    <dbReference type="NCBI Taxonomy" id="947835"/>
    <lineage>
        <taxon>Bacteria</taxon>
        <taxon>Bacillati</taxon>
        <taxon>Bacillota</taxon>
        <taxon>Bacilli</taxon>
        <taxon>Lactobacillales</taxon>
        <taxon>Lactobacillaceae</taxon>
        <taxon>Lactobacillus</taxon>
    </lineage>
</organism>
<name>A0A2Z6T6I9_9LACO</name>
<feature type="domain" description="HTH cro/C1-type" evidence="1">
    <location>
        <begin position="7"/>
        <end position="60"/>
    </location>
</feature>
<evidence type="ECO:0000313" key="3">
    <source>
        <dbReference type="Proteomes" id="UP000257317"/>
    </source>
</evidence>
<reference evidence="3" key="1">
    <citation type="submission" date="2018-03" db="EMBL/GenBank/DDBJ databases">
        <title>New taxa in the Lactobacillus gasseri group.</title>
        <authorList>
            <person name="Tanizawa Y."/>
            <person name="Tohno M."/>
            <person name="Endo A."/>
            <person name="Arita M."/>
        </authorList>
    </citation>
    <scope>NUCLEOTIDE SEQUENCE [LARGE SCALE GENOMIC DNA]</scope>
    <source>
        <strain evidence="3">DSM 24759</strain>
    </source>
</reference>
<dbReference type="Gene3D" id="1.10.260.40">
    <property type="entry name" value="lambda repressor-like DNA-binding domains"/>
    <property type="match status" value="1"/>
</dbReference>
<dbReference type="InterPro" id="IPR010982">
    <property type="entry name" value="Lambda_DNA-bd_dom_sf"/>
</dbReference>
<keyword evidence="3" id="KW-1185">Reference proteome</keyword>
<dbReference type="EMBL" id="BFBY01000002">
    <property type="protein sequence ID" value="GBG04416.1"/>
    <property type="molecule type" value="Genomic_DNA"/>
</dbReference>